<evidence type="ECO:0000259" key="8">
    <source>
        <dbReference type="Pfam" id="PF04239"/>
    </source>
</evidence>
<dbReference type="Pfam" id="PF04239">
    <property type="entry name" value="DUF421"/>
    <property type="match status" value="1"/>
</dbReference>
<comment type="caution">
    <text evidence="9">The sequence shown here is derived from an EMBL/GenBank/DDBJ whole genome shotgun (WGS) entry which is preliminary data.</text>
</comment>
<dbReference type="InterPro" id="IPR023090">
    <property type="entry name" value="UPF0702_alpha/beta_dom_sf"/>
</dbReference>
<evidence type="ECO:0000256" key="5">
    <source>
        <dbReference type="ARBA" id="ARBA00022989"/>
    </source>
</evidence>
<dbReference type="EMBL" id="RXOE01000005">
    <property type="protein sequence ID" value="RTQ33114.1"/>
    <property type="molecule type" value="Genomic_DNA"/>
</dbReference>
<evidence type="ECO:0000313" key="10">
    <source>
        <dbReference type="Proteomes" id="UP000267418"/>
    </source>
</evidence>
<evidence type="ECO:0000256" key="7">
    <source>
        <dbReference type="SAM" id="Phobius"/>
    </source>
</evidence>
<proteinExistence type="inferred from homology"/>
<dbReference type="GO" id="GO:0005886">
    <property type="term" value="C:plasma membrane"/>
    <property type="evidence" value="ECO:0007669"/>
    <property type="project" value="UniProtKB-SubCell"/>
</dbReference>
<comment type="subcellular location">
    <subcellularLocation>
        <location evidence="1">Cell membrane</location>
        <topology evidence="1">Multi-pass membrane protein</topology>
    </subcellularLocation>
</comment>
<protein>
    <submittedName>
        <fullName evidence="9">DUF421 domain-containing protein</fullName>
    </submittedName>
</protein>
<keyword evidence="6 7" id="KW-0472">Membrane</keyword>
<evidence type="ECO:0000256" key="2">
    <source>
        <dbReference type="ARBA" id="ARBA00006448"/>
    </source>
</evidence>
<reference evidence="9 10" key="1">
    <citation type="submission" date="2018-12" db="EMBL/GenBank/DDBJ databases">
        <title>The genome of Variovorax gossypii DSM 100435.</title>
        <authorList>
            <person name="Gao J."/>
            <person name="Sun J."/>
        </authorList>
    </citation>
    <scope>NUCLEOTIDE SEQUENCE [LARGE SCALE GENOMIC DNA]</scope>
    <source>
        <strain evidence="9 10">DSM 100435</strain>
    </source>
</reference>
<dbReference type="Proteomes" id="UP000267418">
    <property type="component" value="Unassembled WGS sequence"/>
</dbReference>
<dbReference type="InterPro" id="IPR007353">
    <property type="entry name" value="DUF421"/>
</dbReference>
<evidence type="ECO:0000256" key="1">
    <source>
        <dbReference type="ARBA" id="ARBA00004651"/>
    </source>
</evidence>
<comment type="similarity">
    <text evidence="2">Belongs to the UPF0702 family.</text>
</comment>
<evidence type="ECO:0000256" key="4">
    <source>
        <dbReference type="ARBA" id="ARBA00022692"/>
    </source>
</evidence>
<keyword evidence="10" id="KW-1185">Reference proteome</keyword>
<gene>
    <name evidence="9" type="ORF">EJP69_19900</name>
</gene>
<organism evidence="9 10">
    <name type="scientific">Variovorax gossypii</name>
    <dbReference type="NCBI Taxonomy" id="1679495"/>
    <lineage>
        <taxon>Bacteria</taxon>
        <taxon>Pseudomonadati</taxon>
        <taxon>Pseudomonadota</taxon>
        <taxon>Betaproteobacteria</taxon>
        <taxon>Burkholderiales</taxon>
        <taxon>Comamonadaceae</taxon>
        <taxon>Variovorax</taxon>
    </lineage>
</organism>
<dbReference type="Gene3D" id="3.30.240.20">
    <property type="entry name" value="bsu07140 like domains"/>
    <property type="match status" value="1"/>
</dbReference>
<dbReference type="PANTHER" id="PTHR34582:SF6">
    <property type="entry name" value="UPF0702 TRANSMEMBRANE PROTEIN YCAP"/>
    <property type="match status" value="1"/>
</dbReference>
<sequence>MTTPMQFIDWLFGEGSELAAWQMGARALVVFFLALAMIRASGRRSFGQQSPFDTCITVLLGAVLSRAVVGASPFWSTMAAGVALVVTHRLVALASMRWQGFEDLVNGHEITLVRDGRMDEDAMRHALVSRKDLDEALRQQAGGVRLDEVERAVLERDGKLSIVRRRS</sequence>
<accession>A0A431TID6</accession>
<evidence type="ECO:0000313" key="9">
    <source>
        <dbReference type="EMBL" id="RTQ33114.1"/>
    </source>
</evidence>
<name>A0A431TID6_9BURK</name>
<dbReference type="PANTHER" id="PTHR34582">
    <property type="entry name" value="UPF0702 TRANSMEMBRANE PROTEIN YCAP"/>
    <property type="match status" value="1"/>
</dbReference>
<keyword evidence="5 7" id="KW-1133">Transmembrane helix</keyword>
<feature type="transmembrane region" description="Helical" evidence="7">
    <location>
        <begin position="20"/>
        <end position="38"/>
    </location>
</feature>
<keyword evidence="4 7" id="KW-0812">Transmembrane</keyword>
<dbReference type="OrthoDB" id="9793799at2"/>
<dbReference type="AlphaFoldDB" id="A0A431TID6"/>
<evidence type="ECO:0000256" key="6">
    <source>
        <dbReference type="ARBA" id="ARBA00023136"/>
    </source>
</evidence>
<keyword evidence="3" id="KW-1003">Cell membrane</keyword>
<feature type="domain" description="YetF C-terminal" evidence="8">
    <location>
        <begin position="97"/>
        <end position="165"/>
    </location>
</feature>
<evidence type="ECO:0000256" key="3">
    <source>
        <dbReference type="ARBA" id="ARBA00022475"/>
    </source>
</evidence>